<dbReference type="SMART" id="SM00494">
    <property type="entry name" value="ChtBD2"/>
    <property type="match status" value="1"/>
</dbReference>
<gene>
    <name evidence="2" type="ORF">B4U79_18640</name>
</gene>
<dbReference type="InterPro" id="IPR002557">
    <property type="entry name" value="Chitin-bd_dom"/>
</dbReference>
<dbReference type="PROSITE" id="PS50940">
    <property type="entry name" value="CHIT_BIND_II"/>
    <property type="match status" value="1"/>
</dbReference>
<evidence type="ECO:0000313" key="2">
    <source>
        <dbReference type="EMBL" id="RWS00684.1"/>
    </source>
</evidence>
<reference evidence="2 3" key="1">
    <citation type="journal article" date="2018" name="Gigascience">
        <title>Genomes of trombidid mites reveal novel predicted allergens and laterally-transferred genes associated with secondary metabolism.</title>
        <authorList>
            <person name="Dong X."/>
            <person name="Chaisiri K."/>
            <person name="Xia D."/>
            <person name="Armstrong S.D."/>
            <person name="Fang Y."/>
            <person name="Donnelly M.J."/>
            <person name="Kadowaki T."/>
            <person name="McGarry J.W."/>
            <person name="Darby A.C."/>
            <person name="Makepeace B.L."/>
        </authorList>
    </citation>
    <scope>NUCLEOTIDE SEQUENCE [LARGE SCALE GENOMIC DNA]</scope>
    <source>
        <strain evidence="2">UoL-WK</strain>
    </source>
</reference>
<feature type="domain" description="Chitin-binding type-2" evidence="1">
    <location>
        <begin position="58"/>
        <end position="112"/>
    </location>
</feature>
<organism evidence="2 3">
    <name type="scientific">Dinothrombium tinctorium</name>
    <dbReference type="NCBI Taxonomy" id="1965070"/>
    <lineage>
        <taxon>Eukaryota</taxon>
        <taxon>Metazoa</taxon>
        <taxon>Ecdysozoa</taxon>
        <taxon>Arthropoda</taxon>
        <taxon>Chelicerata</taxon>
        <taxon>Arachnida</taxon>
        <taxon>Acari</taxon>
        <taxon>Acariformes</taxon>
        <taxon>Trombidiformes</taxon>
        <taxon>Prostigmata</taxon>
        <taxon>Anystina</taxon>
        <taxon>Parasitengona</taxon>
        <taxon>Trombidioidea</taxon>
        <taxon>Trombidiidae</taxon>
        <taxon>Dinothrombium</taxon>
    </lineage>
</organism>
<sequence>MAVASSCTTQKIVKSDEDYYQDYEETTTDKNALSTMYNKNTKKQQVSRIVPLSREEYYRICNGITSIVRVKYDCKSFVLCAHAAFLYPCPDGTEWNDWRQICDHPQNPPCKHINSPNIRLDNKAQTQSSITGVKKKS</sequence>
<dbReference type="AlphaFoldDB" id="A0A3S3NJL8"/>
<protein>
    <recommendedName>
        <fullName evidence="1">Chitin-binding type-2 domain-containing protein</fullName>
    </recommendedName>
</protein>
<dbReference type="InterPro" id="IPR036508">
    <property type="entry name" value="Chitin-bd_dom_sf"/>
</dbReference>
<comment type="caution">
    <text evidence="2">The sequence shown here is derived from an EMBL/GenBank/DDBJ whole genome shotgun (WGS) entry which is preliminary data.</text>
</comment>
<dbReference type="Gene3D" id="2.170.140.10">
    <property type="entry name" value="Chitin binding domain"/>
    <property type="match status" value="1"/>
</dbReference>
<dbReference type="EMBL" id="NCKU01010753">
    <property type="protein sequence ID" value="RWS00684.1"/>
    <property type="molecule type" value="Genomic_DNA"/>
</dbReference>
<dbReference type="Proteomes" id="UP000285301">
    <property type="component" value="Unassembled WGS sequence"/>
</dbReference>
<dbReference type="Pfam" id="PF01607">
    <property type="entry name" value="CBM_14"/>
    <property type="match status" value="1"/>
</dbReference>
<evidence type="ECO:0000313" key="3">
    <source>
        <dbReference type="Proteomes" id="UP000285301"/>
    </source>
</evidence>
<accession>A0A3S3NJL8</accession>
<dbReference type="SUPFAM" id="SSF57625">
    <property type="entry name" value="Invertebrate chitin-binding proteins"/>
    <property type="match status" value="1"/>
</dbReference>
<keyword evidence="3" id="KW-1185">Reference proteome</keyword>
<dbReference type="GO" id="GO:0005576">
    <property type="term" value="C:extracellular region"/>
    <property type="evidence" value="ECO:0007669"/>
    <property type="project" value="InterPro"/>
</dbReference>
<evidence type="ECO:0000259" key="1">
    <source>
        <dbReference type="PROSITE" id="PS50940"/>
    </source>
</evidence>
<proteinExistence type="predicted"/>
<dbReference type="GO" id="GO:0008061">
    <property type="term" value="F:chitin binding"/>
    <property type="evidence" value="ECO:0007669"/>
    <property type="project" value="InterPro"/>
</dbReference>
<name>A0A3S3NJL8_9ACAR</name>